<dbReference type="GO" id="GO:0120147">
    <property type="term" value="F:formylglycine-generating oxidase activity"/>
    <property type="evidence" value="ECO:0007669"/>
    <property type="project" value="TreeGrafter"/>
</dbReference>
<proteinExistence type="predicted"/>
<gene>
    <name evidence="2" type="ORF">JKL49_20655</name>
</gene>
<feature type="domain" description="Sulfatase-modifying factor enzyme-like" evidence="1">
    <location>
        <begin position="3"/>
        <end position="83"/>
    </location>
</feature>
<dbReference type="InterPro" id="IPR042095">
    <property type="entry name" value="SUMF_sf"/>
</dbReference>
<dbReference type="Gene3D" id="3.90.1580.10">
    <property type="entry name" value="paralog of FGE (formylglycine-generating enzyme)"/>
    <property type="match status" value="1"/>
</dbReference>
<dbReference type="InterPro" id="IPR005532">
    <property type="entry name" value="SUMF_dom"/>
</dbReference>
<organism evidence="2">
    <name type="scientific">Phenylobacterium glaciei</name>
    <dbReference type="NCBI Taxonomy" id="2803784"/>
    <lineage>
        <taxon>Bacteria</taxon>
        <taxon>Pseudomonadati</taxon>
        <taxon>Pseudomonadota</taxon>
        <taxon>Alphaproteobacteria</taxon>
        <taxon>Caulobacterales</taxon>
        <taxon>Caulobacteraceae</taxon>
        <taxon>Phenylobacterium</taxon>
    </lineage>
</organism>
<dbReference type="Pfam" id="PF03781">
    <property type="entry name" value="FGE-sulfatase"/>
    <property type="match status" value="1"/>
</dbReference>
<dbReference type="AlphaFoldDB" id="A0A974S7M8"/>
<sequence length="90" mass="9870">MGAPVVHVAWTDVEAYAAWAKADLPTEAEWEFAARGGLADTEFAWGDELSPNGKLMANTWQGQFPHHSLKPRFRTSKVGSFPPTATAWPT</sequence>
<dbReference type="SUPFAM" id="SSF56436">
    <property type="entry name" value="C-type lectin-like"/>
    <property type="match status" value="1"/>
</dbReference>
<dbReference type="InterPro" id="IPR016187">
    <property type="entry name" value="CTDL_fold"/>
</dbReference>
<evidence type="ECO:0000313" key="2">
    <source>
        <dbReference type="EMBL" id="QQZ49399.1"/>
    </source>
</evidence>
<dbReference type="InterPro" id="IPR051043">
    <property type="entry name" value="Sulfatase_Mod_Factor_Kinase"/>
</dbReference>
<reference evidence="2" key="1">
    <citation type="submission" date="2021-01" db="EMBL/GenBank/DDBJ databases">
        <title>Genome sequence of Phenylobacterium sp. 20VBR1 isolated from a valley glaceir, Ny-Alesund, Svalbard.</title>
        <authorList>
            <person name="Thomas F.A."/>
            <person name="Krishnan K.P."/>
            <person name="Sinha R.K."/>
        </authorList>
    </citation>
    <scope>NUCLEOTIDE SEQUENCE</scope>
    <source>
        <strain evidence="2">20VBR1</strain>
    </source>
</reference>
<dbReference type="EMBL" id="CP068570">
    <property type="protein sequence ID" value="QQZ49399.1"/>
    <property type="molecule type" value="Genomic_DNA"/>
</dbReference>
<name>A0A974S7M8_9CAUL</name>
<dbReference type="PANTHER" id="PTHR23150:SF19">
    <property type="entry name" value="FORMYLGLYCINE-GENERATING ENZYME"/>
    <property type="match status" value="1"/>
</dbReference>
<dbReference type="PANTHER" id="PTHR23150">
    <property type="entry name" value="SULFATASE MODIFYING FACTOR 1, 2"/>
    <property type="match status" value="1"/>
</dbReference>
<protein>
    <submittedName>
        <fullName evidence="2">SUMF1/EgtB/PvdO family nonheme iron enzyme</fullName>
    </submittedName>
</protein>
<accession>A0A974S7M8</accession>
<evidence type="ECO:0000259" key="1">
    <source>
        <dbReference type="Pfam" id="PF03781"/>
    </source>
</evidence>